<name>A0A4U2YI52_9ACTN</name>
<keyword evidence="5 7" id="KW-0472">Membrane</keyword>
<evidence type="ECO:0000256" key="6">
    <source>
        <dbReference type="SAM" id="MobiDB-lite"/>
    </source>
</evidence>
<evidence type="ECO:0000256" key="5">
    <source>
        <dbReference type="ARBA" id="ARBA00023136"/>
    </source>
</evidence>
<organism evidence="9 10">
    <name type="scientific">Nocardioides jishulii</name>
    <dbReference type="NCBI Taxonomy" id="2575440"/>
    <lineage>
        <taxon>Bacteria</taxon>
        <taxon>Bacillati</taxon>
        <taxon>Actinomycetota</taxon>
        <taxon>Actinomycetes</taxon>
        <taxon>Propionibacteriales</taxon>
        <taxon>Nocardioidaceae</taxon>
        <taxon>Nocardioides</taxon>
    </lineage>
</organism>
<evidence type="ECO:0000256" key="7">
    <source>
        <dbReference type="SAM" id="Phobius"/>
    </source>
</evidence>
<comment type="subcellular location">
    <subcellularLocation>
        <location evidence="1">Cell membrane</location>
        <topology evidence="1">Multi-pass membrane protein</topology>
    </subcellularLocation>
</comment>
<dbReference type="Proteomes" id="UP000307808">
    <property type="component" value="Unassembled WGS sequence"/>
</dbReference>
<dbReference type="OrthoDB" id="3298527at2"/>
<evidence type="ECO:0000313" key="9">
    <source>
        <dbReference type="EMBL" id="TKI60324.1"/>
    </source>
</evidence>
<keyword evidence="10" id="KW-1185">Reference proteome</keyword>
<feature type="transmembrane region" description="Helical" evidence="7">
    <location>
        <begin position="36"/>
        <end position="56"/>
    </location>
</feature>
<feature type="region of interest" description="Disordered" evidence="6">
    <location>
        <begin position="59"/>
        <end position="140"/>
    </location>
</feature>
<evidence type="ECO:0000256" key="2">
    <source>
        <dbReference type="ARBA" id="ARBA00022475"/>
    </source>
</evidence>
<gene>
    <name evidence="9" type="ORF">FC770_16080</name>
</gene>
<keyword evidence="3 7" id="KW-0812">Transmembrane</keyword>
<sequence>MLRIVIFYVLPLVLSIFCLVQAITSRDSDIRHLPKVAWILLILFFPVVGSIAWLVAGQPQAERPRPGERATPHFPEYDRPGRAAATDERDDDAFLRQIRERAEQQRRDYEAKRRADEAAEEAARKERQRRKESGEASEPS</sequence>
<keyword evidence="4 7" id="KW-1133">Transmembrane helix</keyword>
<feature type="domain" description="Cardiolipin synthase N-terminal" evidence="8">
    <location>
        <begin position="13"/>
        <end position="58"/>
    </location>
</feature>
<evidence type="ECO:0000256" key="1">
    <source>
        <dbReference type="ARBA" id="ARBA00004651"/>
    </source>
</evidence>
<dbReference type="GO" id="GO:0005886">
    <property type="term" value="C:plasma membrane"/>
    <property type="evidence" value="ECO:0007669"/>
    <property type="project" value="UniProtKB-SubCell"/>
</dbReference>
<dbReference type="InterPro" id="IPR027379">
    <property type="entry name" value="CLS_N"/>
</dbReference>
<dbReference type="Pfam" id="PF13396">
    <property type="entry name" value="PLDc_N"/>
    <property type="match status" value="1"/>
</dbReference>
<proteinExistence type="predicted"/>
<evidence type="ECO:0000313" key="10">
    <source>
        <dbReference type="Proteomes" id="UP000307808"/>
    </source>
</evidence>
<dbReference type="RefSeq" id="WP_137067353.1">
    <property type="nucleotide sequence ID" value="NZ_CP040748.1"/>
</dbReference>
<dbReference type="AlphaFoldDB" id="A0A4U2YI52"/>
<evidence type="ECO:0000256" key="4">
    <source>
        <dbReference type="ARBA" id="ARBA00022989"/>
    </source>
</evidence>
<feature type="transmembrane region" description="Helical" evidence="7">
    <location>
        <begin position="6"/>
        <end position="24"/>
    </location>
</feature>
<protein>
    <submittedName>
        <fullName evidence="9">PLDc_N domain-containing protein</fullName>
    </submittedName>
</protein>
<keyword evidence="2" id="KW-1003">Cell membrane</keyword>
<evidence type="ECO:0000259" key="8">
    <source>
        <dbReference type="Pfam" id="PF13396"/>
    </source>
</evidence>
<comment type="caution">
    <text evidence="9">The sequence shown here is derived from an EMBL/GenBank/DDBJ whole genome shotgun (WGS) entry which is preliminary data.</text>
</comment>
<dbReference type="EMBL" id="SZPY01000005">
    <property type="protein sequence ID" value="TKI60324.1"/>
    <property type="molecule type" value="Genomic_DNA"/>
</dbReference>
<feature type="compositionally biased region" description="Basic and acidic residues" evidence="6">
    <location>
        <begin position="62"/>
        <end position="134"/>
    </location>
</feature>
<evidence type="ECO:0000256" key="3">
    <source>
        <dbReference type="ARBA" id="ARBA00022692"/>
    </source>
</evidence>
<reference evidence="9 10" key="1">
    <citation type="submission" date="2019-04" db="EMBL/GenBank/DDBJ databases">
        <authorList>
            <person name="Dong K."/>
        </authorList>
    </citation>
    <scope>NUCLEOTIDE SEQUENCE [LARGE SCALE GENOMIC DNA]</scope>
    <source>
        <strain evidence="10">dk3543</strain>
    </source>
</reference>
<accession>A0A4U2YI52</accession>